<dbReference type="AlphaFoldDB" id="A0A197KDD9"/>
<feature type="transmembrane region" description="Helical" evidence="6">
    <location>
        <begin position="320"/>
        <end position="339"/>
    </location>
</feature>
<feature type="transmembrane region" description="Helical" evidence="6">
    <location>
        <begin position="75"/>
        <end position="94"/>
    </location>
</feature>
<evidence type="ECO:0008006" key="9">
    <source>
        <dbReference type="Google" id="ProtNLM"/>
    </source>
</evidence>
<dbReference type="GO" id="GO:0016020">
    <property type="term" value="C:membrane"/>
    <property type="evidence" value="ECO:0007669"/>
    <property type="project" value="UniProtKB-SubCell"/>
</dbReference>
<feature type="transmembrane region" description="Helical" evidence="6">
    <location>
        <begin position="553"/>
        <end position="581"/>
    </location>
</feature>
<reference evidence="7 8" key="1">
    <citation type="submission" date="2016-05" db="EMBL/GenBank/DDBJ databases">
        <title>Genome sequencing reveals origins of a unique bacterial endosymbiosis in the earliest lineages of terrestrial Fungi.</title>
        <authorList>
            <consortium name="DOE Joint Genome Institute"/>
            <person name="Uehling J."/>
            <person name="Gryganskyi A."/>
            <person name="Hameed K."/>
            <person name="Tschaplinski T."/>
            <person name="Misztal P."/>
            <person name="Wu S."/>
            <person name="Desiro A."/>
            <person name="Vande Pol N."/>
            <person name="Du Z.-Y."/>
            <person name="Zienkiewicz A."/>
            <person name="Zienkiewicz K."/>
            <person name="Morin E."/>
            <person name="Tisserant E."/>
            <person name="Splivallo R."/>
            <person name="Hainaut M."/>
            <person name="Henrissat B."/>
            <person name="Ohm R."/>
            <person name="Kuo A."/>
            <person name="Yan J."/>
            <person name="Lipzen A."/>
            <person name="Nolan M."/>
            <person name="Labutti K."/>
            <person name="Barry K."/>
            <person name="Goldstein A."/>
            <person name="Labbe J."/>
            <person name="Schadt C."/>
            <person name="Tuskan G."/>
            <person name="Grigoriev I."/>
            <person name="Martin F."/>
            <person name="Vilgalys R."/>
            <person name="Bonito G."/>
        </authorList>
    </citation>
    <scope>NUCLEOTIDE SEQUENCE [LARGE SCALE GENOMIC DNA]</scope>
    <source>
        <strain evidence="7 8">AG-77</strain>
    </source>
</reference>
<feature type="compositionally biased region" description="Polar residues" evidence="5">
    <location>
        <begin position="24"/>
        <end position="39"/>
    </location>
</feature>
<dbReference type="InterPro" id="IPR050598">
    <property type="entry name" value="AminoAcid_Transporter"/>
</dbReference>
<feature type="region of interest" description="Disordered" evidence="5">
    <location>
        <begin position="1"/>
        <end position="66"/>
    </location>
</feature>
<feature type="compositionally biased region" description="Polar residues" evidence="5">
    <location>
        <begin position="1084"/>
        <end position="1103"/>
    </location>
</feature>
<feature type="transmembrane region" description="Helical" evidence="6">
    <location>
        <begin position="521"/>
        <end position="541"/>
    </location>
</feature>
<feature type="compositionally biased region" description="Low complexity" evidence="5">
    <location>
        <begin position="1040"/>
        <end position="1054"/>
    </location>
</feature>
<feature type="transmembrane region" description="Helical" evidence="6">
    <location>
        <begin position="151"/>
        <end position="175"/>
    </location>
</feature>
<feature type="compositionally biased region" description="Acidic residues" evidence="5">
    <location>
        <begin position="874"/>
        <end position="888"/>
    </location>
</feature>
<feature type="transmembrane region" description="Helical" evidence="6">
    <location>
        <begin position="288"/>
        <end position="308"/>
    </location>
</feature>
<evidence type="ECO:0000256" key="6">
    <source>
        <dbReference type="SAM" id="Phobius"/>
    </source>
</evidence>
<feature type="compositionally biased region" description="Polar residues" evidence="5">
    <location>
        <begin position="707"/>
        <end position="718"/>
    </location>
</feature>
<dbReference type="PANTHER" id="PTHR11785:SF512">
    <property type="entry name" value="SOBREMESA, ISOFORM B"/>
    <property type="match status" value="1"/>
</dbReference>
<proteinExistence type="predicted"/>
<keyword evidence="8" id="KW-1185">Reference proteome</keyword>
<feature type="region of interest" description="Disordered" evidence="5">
    <location>
        <begin position="705"/>
        <end position="793"/>
    </location>
</feature>
<dbReference type="InterPro" id="IPR002293">
    <property type="entry name" value="AA/rel_permease1"/>
</dbReference>
<feature type="compositionally biased region" description="Basic residues" evidence="5">
    <location>
        <begin position="751"/>
        <end position="763"/>
    </location>
</feature>
<evidence type="ECO:0000256" key="5">
    <source>
        <dbReference type="SAM" id="MobiDB-lite"/>
    </source>
</evidence>
<dbReference type="OrthoDB" id="10062876at2759"/>
<dbReference type="EMBL" id="KV442013">
    <property type="protein sequence ID" value="OAQ35727.1"/>
    <property type="molecule type" value="Genomic_DNA"/>
</dbReference>
<evidence type="ECO:0000256" key="1">
    <source>
        <dbReference type="ARBA" id="ARBA00004141"/>
    </source>
</evidence>
<feature type="transmembrane region" description="Helical" evidence="6">
    <location>
        <begin position="495"/>
        <end position="515"/>
    </location>
</feature>
<feature type="region of interest" description="Disordered" evidence="5">
    <location>
        <begin position="846"/>
        <end position="896"/>
    </location>
</feature>
<dbReference type="Proteomes" id="UP000078512">
    <property type="component" value="Unassembled WGS sequence"/>
</dbReference>
<evidence type="ECO:0000256" key="2">
    <source>
        <dbReference type="ARBA" id="ARBA00022692"/>
    </source>
</evidence>
<protein>
    <recommendedName>
        <fullName evidence="9">Amino acid permease/ SLC12A domain-containing protein</fullName>
    </recommendedName>
</protein>
<feature type="region of interest" description="Disordered" evidence="5">
    <location>
        <begin position="633"/>
        <end position="659"/>
    </location>
</feature>
<feature type="transmembrane region" description="Helical" evidence="6">
    <location>
        <begin position="397"/>
        <end position="422"/>
    </location>
</feature>
<feature type="non-terminal residue" evidence="7">
    <location>
        <position position="1"/>
    </location>
</feature>
<gene>
    <name evidence="7" type="ORF">K457DRAFT_27400</name>
</gene>
<feature type="transmembrane region" description="Helical" evidence="6">
    <location>
        <begin position="109"/>
        <end position="130"/>
    </location>
</feature>
<evidence type="ECO:0000256" key="4">
    <source>
        <dbReference type="ARBA" id="ARBA00023136"/>
    </source>
</evidence>
<keyword evidence="3 6" id="KW-1133">Transmembrane helix</keyword>
<dbReference type="PANTHER" id="PTHR11785">
    <property type="entry name" value="AMINO ACID TRANSPORTER"/>
    <property type="match status" value="1"/>
</dbReference>
<comment type="subcellular location">
    <subcellularLocation>
        <location evidence="1">Membrane</location>
        <topology evidence="1">Multi-pass membrane protein</topology>
    </subcellularLocation>
</comment>
<feature type="transmembrane region" description="Helical" evidence="6">
    <location>
        <begin position="442"/>
        <end position="465"/>
    </location>
</feature>
<feature type="compositionally biased region" description="Basic and acidic residues" evidence="5">
    <location>
        <begin position="764"/>
        <end position="784"/>
    </location>
</feature>
<dbReference type="Pfam" id="PF13520">
    <property type="entry name" value="AA_permease_2"/>
    <property type="match status" value="1"/>
</dbReference>
<feature type="region of interest" description="Disordered" evidence="5">
    <location>
        <begin position="992"/>
        <end position="1103"/>
    </location>
</feature>
<feature type="transmembrane region" description="Helical" evidence="6">
    <location>
        <begin position="359"/>
        <end position="376"/>
    </location>
</feature>
<feature type="compositionally biased region" description="Polar residues" evidence="5">
    <location>
        <begin position="633"/>
        <end position="645"/>
    </location>
</feature>
<evidence type="ECO:0000256" key="3">
    <source>
        <dbReference type="ARBA" id="ARBA00022989"/>
    </source>
</evidence>
<sequence>MSSSSSSSSQGIAATAAGQHRSDSAYTPSVCSSTTSGAQQRRHGASQDDCGESGLAVTGQGGGAGDTGQERTMGLISAILMIVGTLIGTGIFASPGPLFESVHCTQTSFIIWAFAGVVCTIGAFAYAELGTMFPASGGDFQYLRRAYGKKVAWVFGWSFITILNPIGTAGIAGVLGRYAVDLIVYSRTGNSIGASSVARGVSAVGSAAGATSATQDAIVNTLGKMMWTSIHGTAAVWAAGAGAGPLGAGAGTSPNPAFDTGYAPFPKAPLPPNHTPPAQQQHEDTMPWLIRGFSIGAIVLMGLINIFFREGGKYASNLLAIFKIGGMCMLIVIGSMQAVKNHAQSEALQIPIRESSQNVFDYVSALCFAFFAYNGFNNINLGLGELRDPERNLKRAVFIAMPFVTILFLLANFAFFSILSSYDLRHVHSLSLHAGHTVLGQPGGFLMAGTVVASALGSINANLWAGSRLLVIMAKDNTIIPFPIARVWSRTGTQAIAILILVGQASFHSLINLDFKTFSKIYSAVGWTWYGLSVAGLLYLRKKRPNYPRPVKVFWPLAAFFVVIAAVLVIGSLTLAFMGSVIQKSNDGEEEEDVATGGGKYVSIIMFAMVILFMLGVIPAFYLTKRFNQKQKGLNKTTTTNSGVPSTVDESDSEDSGEIEKHLDAKRFGSGGAGVGGMVQINRTGPFQQTAITIDFDYTHHPHHLHPNNSIDPTSLTTGEVFGAFGPETLEDGRPARRHSAASSVTLVGKSSKKRKNKQRRPKSKEGSKPTHHHRDQENGRQDGEPSQSQSLDPVVLAHRSEDRHGQDEDEEEEVARAQALRVSTGSGVGDSGGVTRHLSLGHVELGIRTPGTSPSSRAASRNGSTRTSNNSDCDSDSASDSDEEDESYFNSARPTTYSRPTNLLFFPFDPTNPSSPSSSSTPYTGGFCMSPTLLTPIGSDSQTAFNSPLMGSSSPTFALTGGRTFLACGFNTRSGSHSSDTTLGMEGDYHQQEQEQGAAADGDVKGKGVRTRQSSACERVDEVAEEEDERGILEEDRTNNNSNNNNTTTTTTTHYGSYLTDFNNNDNNRRRQGDDDDGHVHTLMSSPNASTNNNNDSTPPAP</sequence>
<accession>A0A197KDD9</accession>
<name>A0A197KDD9_9FUNG</name>
<organism evidence="7 8">
    <name type="scientific">Linnemannia elongata AG-77</name>
    <dbReference type="NCBI Taxonomy" id="1314771"/>
    <lineage>
        <taxon>Eukaryota</taxon>
        <taxon>Fungi</taxon>
        <taxon>Fungi incertae sedis</taxon>
        <taxon>Mucoromycota</taxon>
        <taxon>Mortierellomycotina</taxon>
        <taxon>Mortierellomycetes</taxon>
        <taxon>Mortierellales</taxon>
        <taxon>Mortierellaceae</taxon>
        <taxon>Linnemannia</taxon>
    </lineage>
</organism>
<feature type="compositionally biased region" description="Polar residues" evidence="5">
    <location>
        <begin position="851"/>
        <end position="860"/>
    </location>
</feature>
<dbReference type="Gene3D" id="1.20.1740.10">
    <property type="entry name" value="Amino acid/polyamine transporter I"/>
    <property type="match status" value="1"/>
</dbReference>
<feature type="transmembrane region" description="Helical" evidence="6">
    <location>
        <begin position="601"/>
        <end position="623"/>
    </location>
</feature>
<dbReference type="STRING" id="1314771.A0A197KDD9"/>
<evidence type="ECO:0000313" key="8">
    <source>
        <dbReference type="Proteomes" id="UP000078512"/>
    </source>
</evidence>
<keyword evidence="4 6" id="KW-0472">Membrane</keyword>
<keyword evidence="2 6" id="KW-0812">Transmembrane</keyword>
<dbReference type="GO" id="GO:0015179">
    <property type="term" value="F:L-amino acid transmembrane transporter activity"/>
    <property type="evidence" value="ECO:0007669"/>
    <property type="project" value="TreeGrafter"/>
</dbReference>
<evidence type="ECO:0000313" key="7">
    <source>
        <dbReference type="EMBL" id="OAQ35727.1"/>
    </source>
</evidence>
<feature type="compositionally biased region" description="Low complexity" evidence="5">
    <location>
        <begin position="861"/>
        <end position="873"/>
    </location>
</feature>